<proteinExistence type="predicted"/>
<dbReference type="Proteomes" id="UP001064489">
    <property type="component" value="Chromosome 2"/>
</dbReference>
<dbReference type="Pfam" id="PF04578">
    <property type="entry name" value="DUF594"/>
    <property type="match status" value="1"/>
</dbReference>
<accession>A0AAD5IEW5</accession>
<keyword evidence="4" id="KW-1185">Reference proteome</keyword>
<keyword evidence="1" id="KW-0472">Membrane</keyword>
<reference evidence="3" key="1">
    <citation type="journal article" date="2022" name="Plant J.">
        <title>Strategies of tolerance reflected in two North American maple genomes.</title>
        <authorList>
            <person name="McEvoy S.L."/>
            <person name="Sezen U.U."/>
            <person name="Trouern-Trend A."/>
            <person name="McMahon S.M."/>
            <person name="Schaberg P.G."/>
            <person name="Yang J."/>
            <person name="Wegrzyn J.L."/>
            <person name="Swenson N.G."/>
        </authorList>
    </citation>
    <scope>NUCLEOTIDE SEQUENCE</scope>
    <source>
        <strain evidence="3">91603</strain>
    </source>
</reference>
<keyword evidence="1" id="KW-0812">Transmembrane</keyword>
<dbReference type="AlphaFoldDB" id="A0AAD5IEW5"/>
<feature type="domain" description="DUF4220" evidence="2">
    <location>
        <begin position="1"/>
        <end position="118"/>
    </location>
</feature>
<gene>
    <name evidence="3" type="ORF">LWI28_014583</name>
</gene>
<evidence type="ECO:0000259" key="2">
    <source>
        <dbReference type="Pfam" id="PF13968"/>
    </source>
</evidence>
<evidence type="ECO:0000313" key="4">
    <source>
        <dbReference type="Proteomes" id="UP001064489"/>
    </source>
</evidence>
<protein>
    <recommendedName>
        <fullName evidence="2">DUF4220 domain-containing protein</fullName>
    </recommendedName>
</protein>
<dbReference type="InterPro" id="IPR025315">
    <property type="entry name" value="DUF4220"/>
</dbReference>
<name>A0AAD5IEW5_ACENE</name>
<organism evidence="3 4">
    <name type="scientific">Acer negundo</name>
    <name type="common">Box elder</name>
    <dbReference type="NCBI Taxonomy" id="4023"/>
    <lineage>
        <taxon>Eukaryota</taxon>
        <taxon>Viridiplantae</taxon>
        <taxon>Streptophyta</taxon>
        <taxon>Embryophyta</taxon>
        <taxon>Tracheophyta</taxon>
        <taxon>Spermatophyta</taxon>
        <taxon>Magnoliopsida</taxon>
        <taxon>eudicotyledons</taxon>
        <taxon>Gunneridae</taxon>
        <taxon>Pentapetalae</taxon>
        <taxon>rosids</taxon>
        <taxon>malvids</taxon>
        <taxon>Sapindales</taxon>
        <taxon>Sapindaceae</taxon>
        <taxon>Hippocastanoideae</taxon>
        <taxon>Acereae</taxon>
        <taxon>Acer</taxon>
    </lineage>
</organism>
<sequence>MALGFMYDFLFTKAPLIYTHCGLGLQAVTFSLTSFVLVLFPIVIHKDKYSTTDLTITFVLLVGDIILEIYSAFLLPSSDQFLVWLITCGKVSVVNTLESFLPQKRWSNIMSQFSLLSFIIKEKSMPCHNILNLLSIDKSLEKQYYAADIAITKELKTLVFHYLKNKVGARHGVGAGSENIQTTAPSHMSFHISDLDFTKEFEKSIFAWHAAIDIWYGLDGENIKRQGPAVKFHCELICQISRYMFYLLVLHPDVVSDAGMNQIKLQSILSVARGQGPFTTRTEAHTALKEILDDTISKMASGKLNLVGYNEDFNNFLKHSLPDFFEKLKAQTLEDRWNIISLTWLEMLPYAACKCKGNHHAQQLKHVGEFLTHVWLLTVLFGFSHDEFISDPPAPVFNSVIPLLNW</sequence>
<dbReference type="InterPro" id="IPR007658">
    <property type="entry name" value="DUF594"/>
</dbReference>
<feature type="transmembrane region" description="Helical" evidence="1">
    <location>
        <begin position="23"/>
        <end position="44"/>
    </location>
</feature>
<reference evidence="3" key="2">
    <citation type="submission" date="2023-02" db="EMBL/GenBank/DDBJ databases">
        <authorList>
            <person name="Swenson N.G."/>
            <person name="Wegrzyn J.L."/>
            <person name="Mcevoy S.L."/>
        </authorList>
    </citation>
    <scope>NUCLEOTIDE SEQUENCE</scope>
    <source>
        <strain evidence="3">91603</strain>
        <tissue evidence="3">Leaf</tissue>
    </source>
</reference>
<dbReference type="PANTHER" id="PTHR31325">
    <property type="entry name" value="OS01G0798800 PROTEIN-RELATED"/>
    <property type="match status" value="1"/>
</dbReference>
<comment type="caution">
    <text evidence="3">The sequence shown here is derived from an EMBL/GenBank/DDBJ whole genome shotgun (WGS) entry which is preliminary data.</text>
</comment>
<dbReference type="Pfam" id="PF13968">
    <property type="entry name" value="DUF4220"/>
    <property type="match status" value="1"/>
</dbReference>
<evidence type="ECO:0000313" key="3">
    <source>
        <dbReference type="EMBL" id="KAI9161121.1"/>
    </source>
</evidence>
<evidence type="ECO:0000256" key="1">
    <source>
        <dbReference type="SAM" id="Phobius"/>
    </source>
</evidence>
<dbReference type="EMBL" id="JAJSOW010000106">
    <property type="protein sequence ID" value="KAI9161121.1"/>
    <property type="molecule type" value="Genomic_DNA"/>
</dbReference>
<keyword evidence="1" id="KW-1133">Transmembrane helix</keyword>
<feature type="transmembrane region" description="Helical" evidence="1">
    <location>
        <begin position="56"/>
        <end position="75"/>
    </location>
</feature>